<name>A0ABZ2C1K2_9RHOB</name>
<dbReference type="PANTHER" id="PTHR38776:SF1">
    <property type="entry name" value="MLTA-INTERACTING PROTEIN-RELATED"/>
    <property type="match status" value="1"/>
</dbReference>
<organism evidence="7 8">
    <name type="scientific">Roseobacter fucihabitans</name>
    <dbReference type="NCBI Taxonomy" id="1537242"/>
    <lineage>
        <taxon>Bacteria</taxon>
        <taxon>Pseudomonadati</taxon>
        <taxon>Pseudomonadota</taxon>
        <taxon>Alphaproteobacteria</taxon>
        <taxon>Rhodobacterales</taxon>
        <taxon>Roseobacteraceae</taxon>
        <taxon>Roseobacter</taxon>
    </lineage>
</organism>
<gene>
    <name evidence="7" type="ORF">ROLI_044870</name>
</gene>
<evidence type="ECO:0000313" key="7">
    <source>
        <dbReference type="EMBL" id="WVX51386.1"/>
    </source>
</evidence>
<dbReference type="InterPro" id="IPR010583">
    <property type="entry name" value="MipA"/>
</dbReference>
<keyword evidence="5" id="KW-0998">Cell outer membrane</keyword>
<evidence type="ECO:0000256" key="4">
    <source>
        <dbReference type="ARBA" id="ARBA00023136"/>
    </source>
</evidence>
<evidence type="ECO:0000256" key="3">
    <source>
        <dbReference type="ARBA" id="ARBA00022729"/>
    </source>
</evidence>
<comment type="similarity">
    <text evidence="2">Belongs to the MipA/OmpV family.</text>
</comment>
<evidence type="ECO:0008006" key="9">
    <source>
        <dbReference type="Google" id="ProtNLM"/>
    </source>
</evidence>
<reference evidence="8" key="1">
    <citation type="submission" date="2024-01" db="EMBL/GenBank/DDBJ databases">
        <title>Roseobacter fucihabitans sp. nov., isolated from the brown alga Fucus spiralis.</title>
        <authorList>
            <person name="Hahnke S."/>
            <person name="Berger M."/>
            <person name="Schlingloff A."/>
            <person name="Athale I."/>
            <person name="Neumann-Schaal M."/>
            <person name="Adenaya A."/>
            <person name="Poehlein A."/>
            <person name="Daniel R."/>
            <person name="Pertersen J."/>
            <person name="Brinkhoff T."/>
        </authorList>
    </citation>
    <scope>NUCLEOTIDE SEQUENCE [LARGE SCALE GENOMIC DNA]</scope>
    <source>
        <strain evidence="8">B14</strain>
    </source>
</reference>
<keyword evidence="4" id="KW-0472">Membrane</keyword>
<evidence type="ECO:0000256" key="2">
    <source>
        <dbReference type="ARBA" id="ARBA00005722"/>
    </source>
</evidence>
<comment type="subcellular location">
    <subcellularLocation>
        <location evidence="1">Cell outer membrane</location>
    </subcellularLocation>
</comment>
<evidence type="ECO:0000313" key="8">
    <source>
        <dbReference type="Proteomes" id="UP001318682"/>
    </source>
</evidence>
<keyword evidence="3 6" id="KW-0732">Signal</keyword>
<dbReference type="PANTHER" id="PTHR38776">
    <property type="entry name" value="MLTA-INTERACTING PROTEIN-RELATED"/>
    <property type="match status" value="1"/>
</dbReference>
<sequence length="250" mass="26701">MKLRYIGLFATTAALFCPTWAVADGLFSNGNFSIGAGVLSSSGIYKGEKSEAGFFPFLSYDSDRLHVGFDGIGLHVLNQDNVELTLLLGPGDSPDFPNKNPLFAGLKRGTPVDAGFEAAYDFDAFYVAGGAMVDVSSEHKGYQAEAKIGSEFMLGEVGIDIGAGARFRDQKLNNFLYGVSAAEANGLRSAYDVGGTSEPFVDMTVSYLVSDDVILMGFMEYHPLDKKVHGSPLTNGKDSYSVGLGLIYSF</sequence>
<accession>A0ABZ2C1K2</accession>
<dbReference type="EMBL" id="CP143423">
    <property type="protein sequence ID" value="WVX51386.1"/>
    <property type="molecule type" value="Genomic_DNA"/>
</dbReference>
<protein>
    <recommendedName>
        <fullName evidence="9">MltA-interacting MipA</fullName>
    </recommendedName>
</protein>
<evidence type="ECO:0000256" key="6">
    <source>
        <dbReference type="SAM" id="SignalP"/>
    </source>
</evidence>
<keyword evidence="8" id="KW-1185">Reference proteome</keyword>
<dbReference type="Proteomes" id="UP001318682">
    <property type="component" value="Chromosome"/>
</dbReference>
<evidence type="ECO:0000256" key="5">
    <source>
        <dbReference type="ARBA" id="ARBA00023237"/>
    </source>
</evidence>
<evidence type="ECO:0000256" key="1">
    <source>
        <dbReference type="ARBA" id="ARBA00004442"/>
    </source>
</evidence>
<feature type="signal peptide" evidence="6">
    <location>
        <begin position="1"/>
        <end position="23"/>
    </location>
</feature>
<proteinExistence type="inferred from homology"/>
<feature type="chain" id="PRO_5046095767" description="MltA-interacting MipA" evidence="6">
    <location>
        <begin position="24"/>
        <end position="250"/>
    </location>
</feature>
<dbReference type="Pfam" id="PF06629">
    <property type="entry name" value="MipA"/>
    <property type="match status" value="1"/>
</dbReference>